<protein>
    <submittedName>
        <fullName evidence="9">Cth1 (inferred by orthology to a zebrafish protein)</fullName>
    </submittedName>
</protein>
<name>A0A0K0EW06_STRVS</name>
<dbReference type="GO" id="GO:0005829">
    <property type="term" value="C:cytosol"/>
    <property type="evidence" value="ECO:0007669"/>
    <property type="project" value="TreeGrafter"/>
</dbReference>
<feature type="domain" description="C3H1-type" evidence="7">
    <location>
        <begin position="185"/>
        <end position="213"/>
    </location>
</feature>
<evidence type="ECO:0000256" key="5">
    <source>
        <dbReference type="PROSITE-ProRule" id="PRU00723"/>
    </source>
</evidence>
<keyword evidence="2" id="KW-0677">Repeat</keyword>
<dbReference type="PROSITE" id="PS50103">
    <property type="entry name" value="ZF_C3H1"/>
    <property type="match status" value="2"/>
</dbReference>
<reference evidence="9" key="2">
    <citation type="submission" date="2015-08" db="UniProtKB">
        <authorList>
            <consortium name="WormBaseParasite"/>
        </authorList>
    </citation>
    <scope>IDENTIFICATION</scope>
</reference>
<dbReference type="AlphaFoldDB" id="A0A0K0EW06"/>
<dbReference type="FunFam" id="4.10.1000.10:FF:000001">
    <property type="entry name" value="zinc finger CCCH domain-containing protein 15-like"/>
    <property type="match status" value="1"/>
</dbReference>
<feature type="region of interest" description="Disordered" evidence="6">
    <location>
        <begin position="91"/>
        <end position="116"/>
    </location>
</feature>
<dbReference type="InterPro" id="IPR000571">
    <property type="entry name" value="Znf_CCCH"/>
</dbReference>
<dbReference type="Proteomes" id="UP000035680">
    <property type="component" value="Unassembled WGS sequence"/>
</dbReference>
<evidence type="ECO:0000259" key="7">
    <source>
        <dbReference type="PROSITE" id="PS50103"/>
    </source>
</evidence>
<dbReference type="SUPFAM" id="SSF90229">
    <property type="entry name" value="CCCH zinc finger"/>
    <property type="match status" value="2"/>
</dbReference>
<dbReference type="Gene3D" id="4.10.1000.10">
    <property type="entry name" value="Zinc finger, CCCH-type"/>
    <property type="match status" value="1"/>
</dbReference>
<sequence length="460" mass="51525">MFHGANNPMEGMYNFPPTPSPVYSFSTSPLGYMGPPPQVSQPYHAAQTIFSPMYYLPSVSPSLQQPVGGVGGPTLVNIDLNHMPPPIATATPSPPTSIPHVEETSTTITPPPTKENEFVNGKVKEIDKKPGKVIDEASSTLLVTDRFAVKLEPNKYINGIPATKWYTLSDEEREEVLRNQRRVISYKTALCVTYRVKGTCPFGDKCRFAHNLDELKPPPVRHPKYKTQLCDKFSGTGICPYGSRCNFIHAVKGGEVISDYKKYLDSKEKGNDVYDEDSDYEDGRAFAASMNSIPKRYNQRRDKNIELNSYDKLLKDNNKPAQVINFSKSYGAPMIRTLYEKGTLLKDDKVGRKSRDINRAVENLPQAPSPSFNSSVNETKENTNPGRNILEKLFSECRKYSDNGTYNEIQSKKLITEDDVVCPNLGDYTNSYLKKNSISSGNTGYYSQSKLPTFFNHNNT</sequence>
<feature type="zinc finger region" description="C3H1-type" evidence="5">
    <location>
        <begin position="185"/>
        <end position="213"/>
    </location>
</feature>
<dbReference type="FunFam" id="4.10.1000.10:FF:000002">
    <property type="entry name" value="Zinc finger protein 36, C3H1 type-like 1"/>
    <property type="match status" value="1"/>
</dbReference>
<accession>A0A0K0EW06</accession>
<keyword evidence="3 5" id="KW-0863">Zinc-finger</keyword>
<dbReference type="InterPro" id="IPR045877">
    <property type="entry name" value="ZFP36-like"/>
</dbReference>
<organism evidence="8 9">
    <name type="scientific">Strongyloides venezuelensis</name>
    <name type="common">Threadworm</name>
    <dbReference type="NCBI Taxonomy" id="75913"/>
    <lineage>
        <taxon>Eukaryota</taxon>
        <taxon>Metazoa</taxon>
        <taxon>Ecdysozoa</taxon>
        <taxon>Nematoda</taxon>
        <taxon>Chromadorea</taxon>
        <taxon>Rhabditida</taxon>
        <taxon>Tylenchina</taxon>
        <taxon>Panagrolaimomorpha</taxon>
        <taxon>Strongyloidoidea</taxon>
        <taxon>Strongyloididae</taxon>
        <taxon>Strongyloides</taxon>
    </lineage>
</organism>
<dbReference type="PANTHER" id="PTHR12547">
    <property type="entry name" value="CCCH ZINC FINGER/TIS11-RELATED"/>
    <property type="match status" value="1"/>
</dbReference>
<dbReference type="SMART" id="SM00356">
    <property type="entry name" value="ZnF_C3H1"/>
    <property type="match status" value="2"/>
</dbReference>
<evidence type="ECO:0000256" key="4">
    <source>
        <dbReference type="ARBA" id="ARBA00022833"/>
    </source>
</evidence>
<evidence type="ECO:0000313" key="8">
    <source>
        <dbReference type="Proteomes" id="UP000035680"/>
    </source>
</evidence>
<dbReference type="GO" id="GO:0043186">
    <property type="term" value="C:P granule"/>
    <property type="evidence" value="ECO:0007669"/>
    <property type="project" value="UniProtKB-ARBA"/>
</dbReference>
<feature type="domain" description="C3H1-type" evidence="7">
    <location>
        <begin position="224"/>
        <end position="252"/>
    </location>
</feature>
<evidence type="ECO:0000256" key="2">
    <source>
        <dbReference type="ARBA" id="ARBA00022737"/>
    </source>
</evidence>
<keyword evidence="1 5" id="KW-0479">Metal-binding</keyword>
<feature type="compositionally biased region" description="Polar residues" evidence="6">
    <location>
        <begin position="369"/>
        <end position="385"/>
    </location>
</feature>
<dbReference type="Pfam" id="PF00642">
    <property type="entry name" value="zf-CCCH"/>
    <property type="match status" value="2"/>
</dbReference>
<proteinExistence type="predicted"/>
<feature type="region of interest" description="Disordered" evidence="6">
    <location>
        <begin position="364"/>
        <end position="385"/>
    </location>
</feature>
<evidence type="ECO:0000256" key="6">
    <source>
        <dbReference type="SAM" id="MobiDB-lite"/>
    </source>
</evidence>
<dbReference type="STRING" id="75913.A0A0K0EW06"/>
<reference evidence="8" key="1">
    <citation type="submission" date="2014-07" db="EMBL/GenBank/DDBJ databases">
        <authorList>
            <person name="Martin A.A"/>
            <person name="De Silva N."/>
        </authorList>
    </citation>
    <scope>NUCLEOTIDE SEQUENCE</scope>
</reference>
<evidence type="ECO:0000256" key="1">
    <source>
        <dbReference type="ARBA" id="ARBA00022723"/>
    </source>
</evidence>
<dbReference type="GO" id="GO:0008270">
    <property type="term" value="F:zinc ion binding"/>
    <property type="evidence" value="ECO:0007669"/>
    <property type="project" value="UniProtKB-KW"/>
</dbReference>
<dbReference type="GO" id="GO:0003730">
    <property type="term" value="F:mRNA 3'-UTR binding"/>
    <property type="evidence" value="ECO:0007669"/>
    <property type="project" value="TreeGrafter"/>
</dbReference>
<dbReference type="WBParaSite" id="SVE_0070500.1">
    <property type="protein sequence ID" value="SVE_0070500.1"/>
    <property type="gene ID" value="SVE_0070500"/>
</dbReference>
<evidence type="ECO:0000256" key="3">
    <source>
        <dbReference type="ARBA" id="ARBA00022771"/>
    </source>
</evidence>
<keyword evidence="4 5" id="KW-0862">Zinc</keyword>
<dbReference type="InterPro" id="IPR036855">
    <property type="entry name" value="Znf_CCCH_sf"/>
</dbReference>
<feature type="zinc finger region" description="C3H1-type" evidence="5">
    <location>
        <begin position="224"/>
        <end position="252"/>
    </location>
</feature>
<dbReference type="PANTHER" id="PTHR12547:SF144">
    <property type="entry name" value="C3H1-TYPE DOMAIN-CONTAINING PROTEIN"/>
    <property type="match status" value="1"/>
</dbReference>
<evidence type="ECO:0000313" key="9">
    <source>
        <dbReference type="WBParaSite" id="SVE_0070500.1"/>
    </source>
</evidence>
<dbReference type="Gene3D" id="6.10.250.3220">
    <property type="match status" value="1"/>
</dbReference>
<keyword evidence="8" id="KW-1185">Reference proteome</keyword>